<dbReference type="GO" id="GO:0097352">
    <property type="term" value="P:autophagosome maturation"/>
    <property type="evidence" value="ECO:0007669"/>
    <property type="project" value="TreeGrafter"/>
</dbReference>
<evidence type="ECO:0000259" key="1">
    <source>
        <dbReference type="Pfam" id="PF26103"/>
    </source>
</evidence>
<dbReference type="GO" id="GO:0005737">
    <property type="term" value="C:cytoplasm"/>
    <property type="evidence" value="ECO:0007669"/>
    <property type="project" value="TreeGrafter"/>
</dbReference>
<dbReference type="InterPro" id="IPR059030">
    <property type="entry name" value="TPR_Epg5_mid"/>
</dbReference>
<accession>A0A1I7W3P4</accession>
<dbReference type="InterPro" id="IPR051436">
    <property type="entry name" value="Autophagy-related_EPG5"/>
</dbReference>
<keyword evidence="2" id="KW-1185">Reference proteome</keyword>
<reference evidence="3" key="2">
    <citation type="submission" date="2016-11" db="UniProtKB">
        <authorList>
            <consortium name="WormBaseParasite"/>
        </authorList>
    </citation>
    <scope>IDENTIFICATION</scope>
</reference>
<dbReference type="PANTHER" id="PTHR31139">
    <property type="entry name" value="ECTOPIC P GRANULES PROTEIN 5 HOMOLOG"/>
    <property type="match status" value="1"/>
</dbReference>
<proteinExistence type="predicted"/>
<dbReference type="Proteomes" id="UP000095285">
    <property type="component" value="Unassembled WGS sequence"/>
</dbReference>
<dbReference type="PANTHER" id="PTHR31139:SF4">
    <property type="entry name" value="ECTOPIC P GRANULES PROTEIN 5 HOMOLOG"/>
    <property type="match status" value="1"/>
</dbReference>
<dbReference type="AlphaFoldDB" id="A0A1I7W3P4"/>
<dbReference type="WBParaSite" id="EN70_9338">
    <property type="protein sequence ID" value="EN70_9338"/>
    <property type="gene ID" value="EN70_9338"/>
</dbReference>
<name>A0A1I7W3P4_LOALO</name>
<dbReference type="Pfam" id="PF26103">
    <property type="entry name" value="TPR_Epg5"/>
    <property type="match status" value="1"/>
</dbReference>
<sequence>MGLMDTKPEHVIDIMTATVASETVAVQFKKSRNELSTRLYSVWANYLPKVLHLVQFFLYSATSLSFSSEQPTGKLESELRQMFGNCIQVFGPLLEPFGSGLPPWNPADADSAAVVLDYFVSLMEQLHLLYDAYFPPGSENLIILFWRYYAEKLACFTRGGSHVHQIIESRFINIPWHLFWPSLYDLASMDKIMVEGAPESAPLITQIVVRIPWLPLIQYQAQQPLDAHRAFYSLLFSLLTSCISRPSNYAICRASLPKLMNSLGPFPWHLIDMEQLNAISSRIASSFSPVVLTDPNDITNAFFELYRRVCFLGTFSADVVSAAEVCQKQSFYVRTQLALMLENSNDRTWLRRFYEDQIKVVDNIVSSAGLSENQAYLSSELTSFWSDISDNKFLGMGLCEWDVVLKWTALPDYCGRILFTLPSSENNVFLPLCANAFIMKQLMSLTSVKQLESASLQQENALLRILLDYITTIKPRYVTNEAAFLLLMEKLQKLLLRQYNYSGTQGNQFLMQYLEWLERASSDDKSNSFFSLIGFSKKQPYSIRMRYICYLMNLYVSQQTIAPNQPPRNAVNVPVLNCRMQSFKELCANKQYTPFQATSELAQPYFIQVQNYHITHMNELFARVVRSLYNEKYLEEMLANAGRSY</sequence>
<organism evidence="2 3">
    <name type="scientific">Loa loa</name>
    <name type="common">Eye worm</name>
    <name type="synonym">Filaria loa</name>
    <dbReference type="NCBI Taxonomy" id="7209"/>
    <lineage>
        <taxon>Eukaryota</taxon>
        <taxon>Metazoa</taxon>
        <taxon>Ecdysozoa</taxon>
        <taxon>Nematoda</taxon>
        <taxon>Chromadorea</taxon>
        <taxon>Rhabditida</taxon>
        <taxon>Spirurina</taxon>
        <taxon>Spiruromorpha</taxon>
        <taxon>Filarioidea</taxon>
        <taxon>Onchocercidae</taxon>
        <taxon>Loa</taxon>
    </lineage>
</organism>
<evidence type="ECO:0000313" key="2">
    <source>
        <dbReference type="Proteomes" id="UP000095285"/>
    </source>
</evidence>
<dbReference type="STRING" id="7209.A0A1I7W3P4"/>
<reference evidence="2" key="1">
    <citation type="submission" date="2012-04" db="EMBL/GenBank/DDBJ databases">
        <title>The Genome Sequence of Loa loa.</title>
        <authorList>
            <consortium name="The Broad Institute Genome Sequencing Platform"/>
            <consortium name="Broad Institute Genome Sequencing Center for Infectious Disease"/>
            <person name="Nutman T.B."/>
            <person name="Fink D.L."/>
            <person name="Russ C."/>
            <person name="Young S."/>
            <person name="Zeng Q."/>
            <person name="Gargeya S."/>
            <person name="Alvarado L."/>
            <person name="Berlin A."/>
            <person name="Chapman S.B."/>
            <person name="Chen Z."/>
            <person name="Freedman E."/>
            <person name="Gellesch M."/>
            <person name="Goldberg J."/>
            <person name="Griggs A."/>
            <person name="Gujja S."/>
            <person name="Heilman E.R."/>
            <person name="Heiman D."/>
            <person name="Howarth C."/>
            <person name="Mehta T."/>
            <person name="Neiman D."/>
            <person name="Pearson M."/>
            <person name="Roberts A."/>
            <person name="Saif S."/>
            <person name="Shea T."/>
            <person name="Shenoy N."/>
            <person name="Sisk P."/>
            <person name="Stolte C."/>
            <person name="Sykes S."/>
            <person name="White J."/>
            <person name="Yandava C."/>
            <person name="Haas B."/>
            <person name="Henn M.R."/>
            <person name="Nusbaum C."/>
            <person name="Birren B."/>
        </authorList>
    </citation>
    <scope>NUCLEOTIDE SEQUENCE [LARGE SCALE GENOMIC DNA]</scope>
</reference>
<protein>
    <submittedName>
        <fullName evidence="3">Sphingomyelin phosphodiesterase 4</fullName>
    </submittedName>
</protein>
<feature type="domain" description="Epg5-like central TPR repeats" evidence="1">
    <location>
        <begin position="7"/>
        <end position="213"/>
    </location>
</feature>
<evidence type="ECO:0000313" key="3">
    <source>
        <dbReference type="WBParaSite" id="EN70_9338"/>
    </source>
</evidence>